<comment type="subcellular location">
    <subcellularLocation>
        <location evidence="1">Cell membrane</location>
        <topology evidence="1">Multi-pass membrane protein</topology>
    </subcellularLocation>
</comment>
<organism evidence="10 11">
    <name type="scientific">Lacrimispora amygdalina</name>
    <dbReference type="NCBI Taxonomy" id="253257"/>
    <lineage>
        <taxon>Bacteria</taxon>
        <taxon>Bacillati</taxon>
        <taxon>Bacillota</taxon>
        <taxon>Clostridia</taxon>
        <taxon>Lachnospirales</taxon>
        <taxon>Lachnospiraceae</taxon>
        <taxon>Lacrimispora</taxon>
    </lineage>
</organism>
<dbReference type="RefSeq" id="WP_117418901.1">
    <property type="nucleotide sequence ID" value="NZ_QOHO01000071.1"/>
</dbReference>
<feature type="transmembrane region" description="Helical" evidence="9">
    <location>
        <begin position="328"/>
        <end position="350"/>
    </location>
</feature>
<evidence type="ECO:0000256" key="8">
    <source>
        <dbReference type="ARBA" id="ARBA00023136"/>
    </source>
</evidence>
<proteinExistence type="inferred from homology"/>
<evidence type="ECO:0000256" key="7">
    <source>
        <dbReference type="ARBA" id="ARBA00023065"/>
    </source>
</evidence>
<dbReference type="InterPro" id="IPR003445">
    <property type="entry name" value="Cat_transpt"/>
</dbReference>
<evidence type="ECO:0000313" key="10">
    <source>
        <dbReference type="EMBL" id="RFZ76935.1"/>
    </source>
</evidence>
<reference evidence="10 11" key="1">
    <citation type="submission" date="2018-07" db="EMBL/GenBank/DDBJ databases">
        <title>New species, Clostridium PI-S10-A1B.</title>
        <authorList>
            <person name="Krishna G."/>
            <person name="Summeta K."/>
            <person name="Shikha S."/>
            <person name="Prabhu P.B."/>
            <person name="Suresh K."/>
        </authorList>
    </citation>
    <scope>NUCLEOTIDE SEQUENCE [LARGE SCALE GENOMIC DNA]</scope>
    <source>
        <strain evidence="10 11">PI-S10-A1B</strain>
    </source>
</reference>
<keyword evidence="3" id="KW-0813">Transport</keyword>
<evidence type="ECO:0000256" key="6">
    <source>
        <dbReference type="ARBA" id="ARBA00022989"/>
    </source>
</evidence>
<dbReference type="PANTHER" id="PTHR32024:SF2">
    <property type="entry name" value="TRK SYSTEM POTASSIUM UPTAKE PROTEIN TRKG-RELATED"/>
    <property type="match status" value="1"/>
</dbReference>
<sequence>MTRKFYNRSNIGKLMLLIGILVAVPLVIVPFYPQDAVYIVPFLLPSLGSIVLGSIICLMKKKEESTFEWRSSMQRSSLTVLFAWGWGVFIGAGPFVLGRQLTFVQALFEAVSGWTTTGLSVMDVTITPHIYLFHRSFMQFCGGLGFVMMMVMLVQDKQSMNLYNAEGHPDKLLPNLKKTAQTICLMYNGFLVIGTAAYVIAGMSLFDAVNHTMCSLSTGGFSTKLNSIGEYNSFPIEIITIIQMLIGTTNFAVLLLLTKRKWKQVFKVSEVRFMFLVLLITVPVTAFSLISGMNMGIFEGLRRALFDVTSALSTTGYSSMSYTSWPPLAVSMLILTMLIGGGIGSTAGGIKLTRVYLMIRTALQNIRKRLSSPRNVETIYFFRAQGKTEIDSTLAADTTGFVTSYLFLYITGTLLITVTADCSLTEAMFEFASALGTVGLSIGITSPATGNATLVVEMLGMILGRLEIFIVLIGVYSAGSLMKQTLEKPKKLINRTVK</sequence>
<feature type="transmembrane region" description="Helical" evidence="9">
    <location>
        <begin position="78"/>
        <end position="97"/>
    </location>
</feature>
<dbReference type="Proteomes" id="UP000260680">
    <property type="component" value="Unassembled WGS sequence"/>
</dbReference>
<evidence type="ECO:0000256" key="4">
    <source>
        <dbReference type="ARBA" id="ARBA00022475"/>
    </source>
</evidence>
<evidence type="ECO:0000256" key="2">
    <source>
        <dbReference type="ARBA" id="ARBA00009137"/>
    </source>
</evidence>
<dbReference type="OrthoDB" id="9810952at2"/>
<keyword evidence="6 9" id="KW-1133">Transmembrane helix</keyword>
<keyword evidence="7" id="KW-0406">Ion transport</keyword>
<dbReference type="AlphaFoldDB" id="A0A3E2N7H0"/>
<evidence type="ECO:0000256" key="3">
    <source>
        <dbReference type="ARBA" id="ARBA00022448"/>
    </source>
</evidence>
<evidence type="ECO:0000256" key="5">
    <source>
        <dbReference type="ARBA" id="ARBA00022692"/>
    </source>
</evidence>
<comment type="similarity">
    <text evidence="2">Belongs to the TrkH potassium transport family.</text>
</comment>
<feature type="transmembrane region" description="Helical" evidence="9">
    <location>
        <begin position="185"/>
        <end position="206"/>
    </location>
</feature>
<feature type="transmembrane region" description="Helical" evidence="9">
    <location>
        <begin position="273"/>
        <end position="298"/>
    </location>
</feature>
<feature type="transmembrane region" description="Helical" evidence="9">
    <location>
        <begin position="137"/>
        <end position="154"/>
    </location>
</feature>
<evidence type="ECO:0000313" key="11">
    <source>
        <dbReference type="Proteomes" id="UP000260680"/>
    </source>
</evidence>
<dbReference type="GO" id="GO:0005886">
    <property type="term" value="C:plasma membrane"/>
    <property type="evidence" value="ECO:0007669"/>
    <property type="project" value="UniProtKB-SubCell"/>
</dbReference>
<feature type="transmembrane region" description="Helical" evidence="9">
    <location>
        <begin position="462"/>
        <end position="482"/>
    </location>
</feature>
<accession>A0A3E2N7H0</accession>
<evidence type="ECO:0000256" key="1">
    <source>
        <dbReference type="ARBA" id="ARBA00004651"/>
    </source>
</evidence>
<keyword evidence="4" id="KW-1003">Cell membrane</keyword>
<keyword evidence="8 9" id="KW-0472">Membrane</keyword>
<feature type="transmembrane region" description="Helical" evidence="9">
    <location>
        <begin position="234"/>
        <end position="257"/>
    </location>
</feature>
<feature type="transmembrane region" description="Helical" evidence="9">
    <location>
        <begin position="12"/>
        <end position="32"/>
    </location>
</feature>
<name>A0A3E2N7H0_9FIRM</name>
<dbReference type="PANTHER" id="PTHR32024">
    <property type="entry name" value="TRK SYSTEM POTASSIUM UPTAKE PROTEIN TRKG-RELATED"/>
    <property type="match status" value="1"/>
</dbReference>
<gene>
    <name evidence="10" type="ORF">DS742_20890</name>
</gene>
<dbReference type="EMBL" id="QOHO01000071">
    <property type="protein sequence ID" value="RFZ76935.1"/>
    <property type="molecule type" value="Genomic_DNA"/>
</dbReference>
<dbReference type="GO" id="GO:0030001">
    <property type="term" value="P:metal ion transport"/>
    <property type="evidence" value="ECO:0007669"/>
    <property type="project" value="UniProtKB-ARBA"/>
</dbReference>
<comment type="caution">
    <text evidence="10">The sequence shown here is derived from an EMBL/GenBank/DDBJ whole genome shotgun (WGS) entry which is preliminary data.</text>
</comment>
<evidence type="ECO:0000256" key="9">
    <source>
        <dbReference type="SAM" id="Phobius"/>
    </source>
</evidence>
<protein>
    <submittedName>
        <fullName evidence="10">TrkH family potassium uptake protein</fullName>
    </submittedName>
</protein>
<keyword evidence="5 9" id="KW-0812">Transmembrane</keyword>
<dbReference type="Pfam" id="PF02386">
    <property type="entry name" value="TrkH"/>
    <property type="match status" value="1"/>
</dbReference>
<feature type="transmembrane region" description="Helical" evidence="9">
    <location>
        <begin position="38"/>
        <end position="58"/>
    </location>
</feature>
<dbReference type="GO" id="GO:0008324">
    <property type="term" value="F:monoatomic cation transmembrane transporter activity"/>
    <property type="evidence" value="ECO:0007669"/>
    <property type="project" value="InterPro"/>
</dbReference>